<evidence type="ECO:0008006" key="2">
    <source>
        <dbReference type="Google" id="ProtNLM"/>
    </source>
</evidence>
<dbReference type="AlphaFoldDB" id="A0A644YTV1"/>
<gene>
    <name evidence="1" type="ORF">SDC9_78578</name>
</gene>
<organism evidence="1">
    <name type="scientific">bioreactor metagenome</name>
    <dbReference type="NCBI Taxonomy" id="1076179"/>
    <lineage>
        <taxon>unclassified sequences</taxon>
        <taxon>metagenomes</taxon>
        <taxon>ecological metagenomes</taxon>
    </lineage>
</organism>
<reference evidence="1" key="1">
    <citation type="submission" date="2019-08" db="EMBL/GenBank/DDBJ databases">
        <authorList>
            <person name="Kucharzyk K."/>
            <person name="Murdoch R.W."/>
            <person name="Higgins S."/>
            <person name="Loffler F."/>
        </authorList>
    </citation>
    <scope>NUCLEOTIDE SEQUENCE</scope>
</reference>
<sequence>MQLLIHITNHEDSVTPIFSKLLEAGISGATVVDCQGMLTTLSECSSVEAPPIFGSLRQFINPCRQTNKMIMIVLKDEDIPTVKEIIHSVAGNLKEPNTGIFFTVPVMNWEGVSHK</sequence>
<dbReference type="EMBL" id="VSSQ01006242">
    <property type="protein sequence ID" value="MPM32020.1"/>
    <property type="molecule type" value="Genomic_DNA"/>
</dbReference>
<evidence type="ECO:0000313" key="1">
    <source>
        <dbReference type="EMBL" id="MPM32020.1"/>
    </source>
</evidence>
<proteinExistence type="predicted"/>
<dbReference type="InterPro" id="IPR011322">
    <property type="entry name" value="N-reg_PII-like_a/b"/>
</dbReference>
<name>A0A644YTV1_9ZZZZ</name>
<accession>A0A644YTV1</accession>
<dbReference type="InterPro" id="IPR015867">
    <property type="entry name" value="N-reg_PII/ATP_PRibTrfase_C"/>
</dbReference>
<comment type="caution">
    <text evidence="1">The sequence shown here is derived from an EMBL/GenBank/DDBJ whole genome shotgun (WGS) entry which is preliminary data.</text>
</comment>
<dbReference type="Gene3D" id="3.30.70.120">
    <property type="match status" value="1"/>
</dbReference>
<dbReference type="SUPFAM" id="SSF54913">
    <property type="entry name" value="GlnB-like"/>
    <property type="match status" value="1"/>
</dbReference>
<protein>
    <recommendedName>
        <fullName evidence="2">Nitrogen regulatory protein P-II</fullName>
    </recommendedName>
</protein>